<proteinExistence type="inferred from homology"/>
<dbReference type="PANTHER" id="PTHR46206:SF2">
    <property type="entry name" value="CYTOCHROME P450 MONOOXYGENASE AUSG-RELATED"/>
    <property type="match status" value="1"/>
</dbReference>
<keyword evidence="10" id="KW-0812">Transmembrane</keyword>
<evidence type="ECO:0000256" key="9">
    <source>
        <dbReference type="RuleBase" id="RU000461"/>
    </source>
</evidence>
<dbReference type="InterPro" id="IPR036396">
    <property type="entry name" value="Cyt_P450_sf"/>
</dbReference>
<protein>
    <submittedName>
        <fullName evidence="11">Cytochrome p450 protein</fullName>
    </submittedName>
</protein>
<evidence type="ECO:0000256" key="1">
    <source>
        <dbReference type="ARBA" id="ARBA00001971"/>
    </source>
</evidence>
<comment type="cofactor">
    <cofactor evidence="1 8">
        <name>heme</name>
        <dbReference type="ChEBI" id="CHEBI:30413"/>
    </cofactor>
</comment>
<dbReference type="GO" id="GO:0020037">
    <property type="term" value="F:heme binding"/>
    <property type="evidence" value="ECO:0007669"/>
    <property type="project" value="InterPro"/>
</dbReference>
<keyword evidence="4 8" id="KW-0479">Metal-binding</keyword>
<keyword evidence="6 8" id="KW-0408">Iron</keyword>
<keyword evidence="5 9" id="KW-0560">Oxidoreductase</keyword>
<evidence type="ECO:0000256" key="6">
    <source>
        <dbReference type="ARBA" id="ARBA00023004"/>
    </source>
</evidence>
<dbReference type="Gene3D" id="1.10.630.10">
    <property type="entry name" value="Cytochrome P450"/>
    <property type="match status" value="1"/>
</dbReference>
<keyword evidence="3 8" id="KW-0349">Heme</keyword>
<comment type="caution">
    <text evidence="11">The sequence shown here is derived from an EMBL/GenBank/DDBJ whole genome shotgun (WGS) entry which is preliminary data.</text>
</comment>
<feature type="non-terminal residue" evidence="11">
    <location>
        <position position="1"/>
    </location>
</feature>
<reference evidence="11 12" key="1">
    <citation type="submission" date="2015-06" db="EMBL/GenBank/DDBJ databases">
        <title>Survival trade-offs in plant roots during colonization by closely related pathogenic and mutualistic fungi.</title>
        <authorList>
            <person name="Hacquard S."/>
            <person name="Kracher B."/>
            <person name="Hiruma K."/>
            <person name="Weinman A."/>
            <person name="Muench P."/>
            <person name="Garrido Oter R."/>
            <person name="Ver Loren van Themaat E."/>
            <person name="Dallerey J.-F."/>
            <person name="Damm U."/>
            <person name="Henrissat B."/>
            <person name="Lespinet O."/>
            <person name="Thon M."/>
            <person name="Kemen E."/>
            <person name="McHardy A.C."/>
            <person name="Schulze-Lefert P."/>
            <person name="O'Connell R.J."/>
        </authorList>
    </citation>
    <scope>NUCLEOTIDE SEQUENCE [LARGE SCALE GENOMIC DNA]</scope>
    <source>
        <strain evidence="11 12">MAFF 238704</strain>
    </source>
</reference>
<dbReference type="AlphaFoldDB" id="A0A162NNJ7"/>
<keyword evidence="12" id="KW-1185">Reference proteome</keyword>
<keyword evidence="10" id="KW-0472">Membrane</keyword>
<dbReference type="CDD" id="cd11041">
    <property type="entry name" value="CYP503A1-like"/>
    <property type="match status" value="1"/>
</dbReference>
<dbReference type="InterPro" id="IPR017972">
    <property type="entry name" value="Cyt_P450_CS"/>
</dbReference>
<evidence type="ECO:0000256" key="4">
    <source>
        <dbReference type="ARBA" id="ARBA00022723"/>
    </source>
</evidence>
<dbReference type="GO" id="GO:0004497">
    <property type="term" value="F:monooxygenase activity"/>
    <property type="evidence" value="ECO:0007669"/>
    <property type="project" value="UniProtKB-KW"/>
</dbReference>
<dbReference type="Pfam" id="PF00067">
    <property type="entry name" value="p450"/>
    <property type="match status" value="1"/>
</dbReference>
<evidence type="ECO:0000256" key="10">
    <source>
        <dbReference type="SAM" id="Phobius"/>
    </source>
</evidence>
<dbReference type="InterPro" id="IPR001128">
    <property type="entry name" value="Cyt_P450"/>
</dbReference>
<keyword evidence="7 9" id="KW-0503">Monooxygenase</keyword>
<dbReference type="SUPFAM" id="SSF48264">
    <property type="entry name" value="Cytochrome P450"/>
    <property type="match status" value="1"/>
</dbReference>
<organism evidence="11 12">
    <name type="scientific">Colletotrichum incanum</name>
    <name type="common">Soybean anthracnose fungus</name>
    <dbReference type="NCBI Taxonomy" id="1573173"/>
    <lineage>
        <taxon>Eukaryota</taxon>
        <taxon>Fungi</taxon>
        <taxon>Dikarya</taxon>
        <taxon>Ascomycota</taxon>
        <taxon>Pezizomycotina</taxon>
        <taxon>Sordariomycetes</taxon>
        <taxon>Hypocreomycetidae</taxon>
        <taxon>Glomerellales</taxon>
        <taxon>Glomerellaceae</taxon>
        <taxon>Colletotrichum</taxon>
        <taxon>Colletotrichum spaethianum species complex</taxon>
    </lineage>
</organism>
<dbReference type="Proteomes" id="UP000076584">
    <property type="component" value="Unassembled WGS sequence"/>
</dbReference>
<evidence type="ECO:0000313" key="12">
    <source>
        <dbReference type="Proteomes" id="UP000076584"/>
    </source>
</evidence>
<dbReference type="GO" id="GO:0005506">
    <property type="term" value="F:iron ion binding"/>
    <property type="evidence" value="ECO:0007669"/>
    <property type="project" value="InterPro"/>
</dbReference>
<dbReference type="PROSITE" id="PS00086">
    <property type="entry name" value="CYTOCHROME_P450"/>
    <property type="match status" value="1"/>
</dbReference>
<dbReference type="PRINTS" id="PR00465">
    <property type="entry name" value="EP450IV"/>
</dbReference>
<evidence type="ECO:0000256" key="2">
    <source>
        <dbReference type="ARBA" id="ARBA00010617"/>
    </source>
</evidence>
<feature type="transmembrane region" description="Helical" evidence="10">
    <location>
        <begin position="60"/>
        <end position="81"/>
    </location>
</feature>
<dbReference type="InterPro" id="IPR002403">
    <property type="entry name" value="Cyt_P450_E_grp-IV"/>
</dbReference>
<dbReference type="EMBL" id="LFIW01000520">
    <property type="protein sequence ID" value="KZL86138.1"/>
    <property type="molecule type" value="Genomic_DNA"/>
</dbReference>
<keyword evidence="10" id="KW-1133">Transmembrane helix</keyword>
<gene>
    <name evidence="11" type="ORF">CI238_09112</name>
</gene>
<sequence length="564" mass="63649">LLLDIASTVHPLQSAIMADPSPIAYAQLLDLLPEGLSLAATGFSQKVTCLSEAVAVLSPMVTGSLVASLLTLLFLVIRFLVPRGASYAKFPLATLDGEDPKSSWFHHGRKLMIVALAKFNNRPFKVLTGTGPKIIVPNHFAKELRNHPSLNFNKAFVHDFFPSYPGMEPLAEFSAHDSITAETIRTKLTQSLGLVTEDLVDETTTALVDLFGDKFDNEWRTVVLKNSVLDFVARLSSRVFLGKDLCREPRWLEIARTYAVDAVHATFAFRMIPPIVRPIAHWFMSEFGRCRKAVKDAHKMIDKEVVKRKARVDECLKAGKTPPKMADTIGWMHETAMMRKTKVDYVAAQLSLTMAAIHTTTEVTCQAIFDIIDHPEVLQPLRQEIIEVISKHGWAKTTLYHLKLMDSFLKESTRHRPRNLAVVNRMVEADVTLSDGTVLPKNSLCIVLADFSDPQVYPEPEKFDPWRFLKARERPGEENAWHMVTVAPEQMTFGIGQHACPGRFFAANEVKIALCHMLLKYDWQWVPGKGRPESSRFELEDSISTTGEVQFRRRREEINLDIDF</sequence>
<evidence type="ECO:0000256" key="5">
    <source>
        <dbReference type="ARBA" id="ARBA00023002"/>
    </source>
</evidence>
<name>A0A162NNJ7_COLIC</name>
<evidence type="ECO:0000256" key="7">
    <source>
        <dbReference type="ARBA" id="ARBA00023033"/>
    </source>
</evidence>
<evidence type="ECO:0000256" key="3">
    <source>
        <dbReference type="ARBA" id="ARBA00022617"/>
    </source>
</evidence>
<feature type="binding site" description="axial binding residue" evidence="8">
    <location>
        <position position="500"/>
    </location>
    <ligand>
        <name>heme</name>
        <dbReference type="ChEBI" id="CHEBI:30413"/>
    </ligand>
    <ligandPart>
        <name>Fe</name>
        <dbReference type="ChEBI" id="CHEBI:18248"/>
    </ligandPart>
</feature>
<evidence type="ECO:0000313" key="11">
    <source>
        <dbReference type="EMBL" id="KZL86138.1"/>
    </source>
</evidence>
<evidence type="ECO:0000256" key="8">
    <source>
        <dbReference type="PIRSR" id="PIRSR602403-1"/>
    </source>
</evidence>
<comment type="similarity">
    <text evidence="2 9">Belongs to the cytochrome P450 family.</text>
</comment>
<accession>A0A162NNJ7</accession>
<dbReference type="STRING" id="1573173.A0A162NNJ7"/>
<dbReference type="PANTHER" id="PTHR46206">
    <property type="entry name" value="CYTOCHROME P450"/>
    <property type="match status" value="1"/>
</dbReference>
<dbReference type="GO" id="GO:0016705">
    <property type="term" value="F:oxidoreductase activity, acting on paired donors, with incorporation or reduction of molecular oxygen"/>
    <property type="evidence" value="ECO:0007669"/>
    <property type="project" value="InterPro"/>
</dbReference>